<proteinExistence type="predicted"/>
<dbReference type="RefSeq" id="XP_019773262.1">
    <property type="nucleotide sequence ID" value="XM_019917703.2"/>
</dbReference>
<feature type="region of interest" description="Disordered" evidence="1">
    <location>
        <begin position="160"/>
        <end position="180"/>
    </location>
</feature>
<feature type="compositionally biased region" description="Basic and acidic residues" evidence="1">
    <location>
        <begin position="171"/>
        <end position="180"/>
    </location>
</feature>
<organism evidence="2 3">
    <name type="scientific">Dendroctonus ponderosae</name>
    <name type="common">Mountain pine beetle</name>
    <dbReference type="NCBI Taxonomy" id="77166"/>
    <lineage>
        <taxon>Eukaryota</taxon>
        <taxon>Metazoa</taxon>
        <taxon>Ecdysozoa</taxon>
        <taxon>Arthropoda</taxon>
        <taxon>Hexapoda</taxon>
        <taxon>Insecta</taxon>
        <taxon>Pterygota</taxon>
        <taxon>Neoptera</taxon>
        <taxon>Endopterygota</taxon>
        <taxon>Coleoptera</taxon>
        <taxon>Polyphaga</taxon>
        <taxon>Cucujiformia</taxon>
        <taxon>Curculionidae</taxon>
        <taxon>Scolytinae</taxon>
        <taxon>Dendroctonus</taxon>
    </lineage>
</organism>
<evidence type="ECO:0000256" key="1">
    <source>
        <dbReference type="SAM" id="MobiDB-lite"/>
    </source>
</evidence>
<accession>A0AAR5QJD9</accession>
<name>A0AAR5QJD9_DENPD</name>
<evidence type="ECO:0000313" key="3">
    <source>
        <dbReference type="Proteomes" id="UP000019118"/>
    </source>
</evidence>
<sequence>MVFVCPTKEESEAISQMSSKMRDALQQIEKELSIKVKPICVPCCVPLCDYPSASNEKNDIQKEFDPPQVMVCYRETCKKSKGINRTPEQEQGVIRLQQSKSRELRASILYTGCLCEKRDGLQDDCPRTGCHGSPECLTRPPTCGPSEFCDGKHLGKNNKYSRLSKKNGKNSRNENAEEHKNHKHLNAKYKCFPATVDQPIVIPLPQNPPCCPCP</sequence>
<dbReference type="AlphaFoldDB" id="A0AAR5QJD9"/>
<dbReference type="KEGG" id="dpa:109546659"/>
<evidence type="ECO:0000313" key="2">
    <source>
        <dbReference type="EnsemblMetazoa" id="XP_019773262.1"/>
    </source>
</evidence>
<reference evidence="2" key="2">
    <citation type="submission" date="2024-08" db="UniProtKB">
        <authorList>
            <consortium name="EnsemblMetazoa"/>
        </authorList>
    </citation>
    <scope>IDENTIFICATION</scope>
</reference>
<dbReference type="Proteomes" id="UP000019118">
    <property type="component" value="Unassembled WGS sequence"/>
</dbReference>
<dbReference type="EnsemblMetazoa" id="XM_019917703.1">
    <property type="protein sequence ID" value="XP_019773262.1"/>
    <property type="gene ID" value="LOC109546659"/>
</dbReference>
<keyword evidence="3" id="KW-1185">Reference proteome</keyword>
<dbReference type="GeneID" id="109546659"/>
<reference evidence="3" key="1">
    <citation type="journal article" date="2013" name="Genome Biol.">
        <title>Draft genome of the mountain pine beetle, Dendroctonus ponderosae Hopkins, a major forest pest.</title>
        <authorList>
            <person name="Keeling C.I."/>
            <person name="Yuen M.M."/>
            <person name="Liao N.Y."/>
            <person name="Docking T.R."/>
            <person name="Chan S.K."/>
            <person name="Taylor G.A."/>
            <person name="Palmquist D.L."/>
            <person name="Jackman S.D."/>
            <person name="Nguyen A."/>
            <person name="Li M."/>
            <person name="Henderson H."/>
            <person name="Janes J.K."/>
            <person name="Zhao Y."/>
            <person name="Pandoh P."/>
            <person name="Moore R."/>
            <person name="Sperling F.A."/>
            <person name="Huber D.P."/>
            <person name="Birol I."/>
            <person name="Jones S.J."/>
            <person name="Bohlmann J."/>
        </authorList>
    </citation>
    <scope>NUCLEOTIDE SEQUENCE</scope>
</reference>
<protein>
    <submittedName>
        <fullName evidence="2">Uncharacterized protein</fullName>
    </submittedName>
</protein>